<keyword evidence="4" id="KW-0732">Signal</keyword>
<dbReference type="PRINTS" id="PR01023">
    <property type="entry name" value="NAFLGMOTY"/>
</dbReference>
<keyword evidence="2 3" id="KW-0472">Membrane</keyword>
<dbReference type="Proteomes" id="UP000076276">
    <property type="component" value="Unassembled WGS sequence"/>
</dbReference>
<name>A0A151XX52_9GAMM</name>
<dbReference type="PROSITE" id="PS51257">
    <property type="entry name" value="PROKAR_LIPOPROTEIN"/>
    <property type="match status" value="1"/>
</dbReference>
<evidence type="ECO:0000313" key="6">
    <source>
        <dbReference type="EMBL" id="KYQ70402.1"/>
    </source>
</evidence>
<reference evidence="6 7" key="1">
    <citation type="submission" date="2016-03" db="EMBL/GenBank/DDBJ databases">
        <title>Acinetobacter genomospecies 28 strain ANC 4149.</title>
        <authorList>
            <person name="Radolfova-Krizova L."/>
            <person name="Nemec A."/>
        </authorList>
    </citation>
    <scope>NUCLEOTIDE SEQUENCE [LARGE SCALE GENOMIC DNA]</scope>
    <source>
        <strain evidence="6 7">ANC 4149</strain>
    </source>
</reference>
<keyword evidence="7" id="KW-1185">Reference proteome</keyword>
<dbReference type="PRINTS" id="PR01021">
    <property type="entry name" value="OMPADOMAIN"/>
</dbReference>
<dbReference type="PROSITE" id="PS51123">
    <property type="entry name" value="OMPA_2"/>
    <property type="match status" value="1"/>
</dbReference>
<gene>
    <name evidence="6" type="ORF">AZH43_04360</name>
</gene>
<dbReference type="EMBL" id="LUAW01000071">
    <property type="protein sequence ID" value="KYQ70402.1"/>
    <property type="molecule type" value="Genomic_DNA"/>
</dbReference>
<evidence type="ECO:0000259" key="5">
    <source>
        <dbReference type="PROSITE" id="PS51123"/>
    </source>
</evidence>
<evidence type="ECO:0000256" key="2">
    <source>
        <dbReference type="ARBA" id="ARBA00023136"/>
    </source>
</evidence>
<proteinExistence type="predicted"/>
<feature type="signal peptide" evidence="4">
    <location>
        <begin position="1"/>
        <end position="20"/>
    </location>
</feature>
<evidence type="ECO:0000256" key="1">
    <source>
        <dbReference type="ARBA" id="ARBA00004442"/>
    </source>
</evidence>
<feature type="domain" description="OmpA-like" evidence="5">
    <location>
        <begin position="45"/>
        <end position="159"/>
    </location>
</feature>
<dbReference type="InterPro" id="IPR036737">
    <property type="entry name" value="OmpA-like_sf"/>
</dbReference>
<comment type="caution">
    <text evidence="6">The sequence shown here is derived from an EMBL/GenBank/DDBJ whole genome shotgun (WGS) entry which is preliminary data.</text>
</comment>
<evidence type="ECO:0000256" key="3">
    <source>
        <dbReference type="PROSITE-ProRule" id="PRU00473"/>
    </source>
</evidence>
<comment type="subcellular location">
    <subcellularLocation>
        <location evidence="1">Cell outer membrane</location>
    </subcellularLocation>
</comment>
<dbReference type="SUPFAM" id="SSF103088">
    <property type="entry name" value="OmpA-like"/>
    <property type="match status" value="1"/>
</dbReference>
<dbReference type="Gene3D" id="3.30.1330.60">
    <property type="entry name" value="OmpA-like domain"/>
    <property type="match status" value="1"/>
</dbReference>
<sequence length="159" mass="18168">MLKKTAVICLIFTLSSILSACMNLGHLNYKQAKMLKKEGFVLTQEGWTLALPERLLFNFDDYEIKHYQQNKLMTLSSQLHQYNLEKVKFVGHTDNIGQASYNQQLSEKRAQSVADIFLVQGFKANNIQIIGRGSDAPLVDNDTEEHRAQNRRVNITIIP</sequence>
<dbReference type="STRING" id="1806892.AZH43_04360"/>
<dbReference type="Pfam" id="PF00691">
    <property type="entry name" value="OmpA"/>
    <property type="match status" value="1"/>
</dbReference>
<dbReference type="PANTHER" id="PTHR30329:SF17">
    <property type="entry name" value="LIPOPROTEIN YFIB-RELATED"/>
    <property type="match status" value="1"/>
</dbReference>
<dbReference type="PANTHER" id="PTHR30329">
    <property type="entry name" value="STATOR ELEMENT OF FLAGELLAR MOTOR COMPLEX"/>
    <property type="match status" value="1"/>
</dbReference>
<dbReference type="CDD" id="cd07185">
    <property type="entry name" value="OmpA_C-like"/>
    <property type="match status" value="1"/>
</dbReference>
<dbReference type="GO" id="GO:0009279">
    <property type="term" value="C:cell outer membrane"/>
    <property type="evidence" value="ECO:0007669"/>
    <property type="project" value="UniProtKB-SubCell"/>
</dbReference>
<organism evidence="6 7">
    <name type="scientific">Acinetobacter pragensis</name>
    <dbReference type="NCBI Taxonomy" id="1806892"/>
    <lineage>
        <taxon>Bacteria</taxon>
        <taxon>Pseudomonadati</taxon>
        <taxon>Pseudomonadota</taxon>
        <taxon>Gammaproteobacteria</taxon>
        <taxon>Moraxellales</taxon>
        <taxon>Moraxellaceae</taxon>
        <taxon>Acinetobacter</taxon>
    </lineage>
</organism>
<dbReference type="AlphaFoldDB" id="A0A151XX52"/>
<dbReference type="InterPro" id="IPR006665">
    <property type="entry name" value="OmpA-like"/>
</dbReference>
<dbReference type="RefSeq" id="WP_067672498.1">
    <property type="nucleotide sequence ID" value="NZ_CBCSIK010000015.1"/>
</dbReference>
<accession>A0A151XX52</accession>
<dbReference type="InterPro" id="IPR006664">
    <property type="entry name" value="OMP_bac"/>
</dbReference>
<dbReference type="InterPro" id="IPR050330">
    <property type="entry name" value="Bact_OuterMem_StrucFunc"/>
</dbReference>
<evidence type="ECO:0000256" key="4">
    <source>
        <dbReference type="SAM" id="SignalP"/>
    </source>
</evidence>
<feature type="chain" id="PRO_5007591996" description="OmpA-like domain-containing protein" evidence="4">
    <location>
        <begin position="21"/>
        <end position="159"/>
    </location>
</feature>
<dbReference type="OrthoDB" id="9782229at2"/>
<protein>
    <recommendedName>
        <fullName evidence="5">OmpA-like domain-containing protein</fullName>
    </recommendedName>
</protein>
<evidence type="ECO:0000313" key="7">
    <source>
        <dbReference type="Proteomes" id="UP000076276"/>
    </source>
</evidence>